<dbReference type="InterPro" id="IPR010919">
    <property type="entry name" value="SAND-like_dom_sf"/>
</dbReference>
<sequence>MKRRRPVTLDTSDEEEEDSNDRRRTLRAQKKVRYSESFVVEEEEEEDNCNHNTQEEMLHVTCGTKEGWLDKKKLERAEACIKCEGKWFTPPQFEVFGRRECSKKWKTSVYHEEKPLQYFFEKGLLTTSGYNKGPRKTTKKKKSSDHESQESSEDSDMESAGDSEEERSSDEDGSEELKQDAEGSEEDKEEPASIEPVGEDGEMDAGNVSSVADDLPDRNVSEGLCLSCVLELETFPVSKNAVVTLERLPEAELRLQNHLKEPSSSSTVAQPEALQLTSSSQQSVESWCVPLSEVSQSEEERDHNTSAETRDTTSPLTSDPPITEGMLTLQEAAEHTAGSISSTAQSPHSDQETRVDQTCARCAPFSNMAEAAESSDVDTMATDQLKREKLKLQVKVLKLQEMYYSLKISRFLKSESFVEP</sequence>
<accession>A0A672IPE0</accession>
<dbReference type="GO" id="GO:0003677">
    <property type="term" value="F:DNA binding"/>
    <property type="evidence" value="ECO:0007669"/>
    <property type="project" value="UniProtKB-KW"/>
</dbReference>
<dbReference type="PANTHER" id="PTHR10417:SF4">
    <property type="entry name" value="SAND DOMAIN-CONTAINING PROTEIN-RELATED"/>
    <property type="match status" value="1"/>
</dbReference>
<dbReference type="OrthoDB" id="1870062at2759"/>
<dbReference type="InterPro" id="IPR000770">
    <property type="entry name" value="SAND_dom"/>
</dbReference>
<dbReference type="GO" id="GO:0046872">
    <property type="term" value="F:metal ion binding"/>
    <property type="evidence" value="ECO:0007669"/>
    <property type="project" value="UniProtKB-KW"/>
</dbReference>
<evidence type="ECO:0000256" key="3">
    <source>
        <dbReference type="ARBA" id="ARBA00023242"/>
    </source>
</evidence>
<dbReference type="Ensembl" id="ENSSFAT00005044261.1">
    <property type="protein sequence ID" value="ENSSFAP00005042720.1"/>
    <property type="gene ID" value="ENSSFAG00005021183.1"/>
</dbReference>
<dbReference type="GeneID" id="115386490"/>
<dbReference type="PANTHER" id="PTHR10417">
    <property type="entry name" value="GLUCOCORTICOID MODULATORY ELEMENT-BINDING PROTEIN"/>
    <property type="match status" value="1"/>
</dbReference>
<feature type="compositionally biased region" description="Polar residues" evidence="4">
    <location>
        <begin position="338"/>
        <end position="348"/>
    </location>
</feature>
<gene>
    <name evidence="6" type="primary">LOC115386490</name>
</gene>
<reference evidence="6" key="3">
    <citation type="submission" date="2025-09" db="UniProtKB">
        <authorList>
            <consortium name="Ensembl"/>
        </authorList>
    </citation>
    <scope>IDENTIFICATION</scope>
</reference>
<name>A0A672IPE0_SALFA</name>
<reference evidence="6" key="2">
    <citation type="submission" date="2025-08" db="UniProtKB">
        <authorList>
            <consortium name="Ensembl"/>
        </authorList>
    </citation>
    <scope>IDENTIFICATION</scope>
</reference>
<dbReference type="Gene3D" id="3.10.390.10">
    <property type="entry name" value="SAND domain-like"/>
    <property type="match status" value="1"/>
</dbReference>
<feature type="compositionally biased region" description="Basic and acidic residues" evidence="4">
    <location>
        <begin position="298"/>
        <end position="311"/>
    </location>
</feature>
<evidence type="ECO:0000256" key="1">
    <source>
        <dbReference type="ARBA" id="ARBA00023015"/>
    </source>
</evidence>
<evidence type="ECO:0000313" key="6">
    <source>
        <dbReference type="Ensembl" id="ENSSFAP00005042720.1"/>
    </source>
</evidence>
<feature type="domain" description="SAND" evidence="5">
    <location>
        <begin position="48"/>
        <end position="126"/>
    </location>
</feature>
<proteinExistence type="predicted"/>
<feature type="compositionally biased region" description="Acidic residues" evidence="4">
    <location>
        <begin position="150"/>
        <end position="174"/>
    </location>
</feature>
<keyword evidence="3" id="KW-0539">Nucleus</keyword>
<feature type="compositionally biased region" description="Basic residues" evidence="4">
    <location>
        <begin position="133"/>
        <end position="143"/>
    </location>
</feature>
<protein>
    <submittedName>
        <fullName evidence="6">RNA polymerase II degradation factor 1-like</fullName>
    </submittedName>
</protein>
<feature type="region of interest" description="Disordered" evidence="4">
    <location>
        <begin position="1"/>
        <end position="24"/>
    </location>
</feature>
<organism evidence="6 7">
    <name type="scientific">Salarias fasciatus</name>
    <name type="common">Jewelled blenny</name>
    <name type="synonym">Blennius fasciatus</name>
    <dbReference type="NCBI Taxonomy" id="181472"/>
    <lineage>
        <taxon>Eukaryota</taxon>
        <taxon>Metazoa</taxon>
        <taxon>Chordata</taxon>
        <taxon>Craniata</taxon>
        <taxon>Vertebrata</taxon>
        <taxon>Euteleostomi</taxon>
        <taxon>Actinopterygii</taxon>
        <taxon>Neopterygii</taxon>
        <taxon>Teleostei</taxon>
        <taxon>Neoteleostei</taxon>
        <taxon>Acanthomorphata</taxon>
        <taxon>Ovalentaria</taxon>
        <taxon>Blenniimorphae</taxon>
        <taxon>Blenniiformes</taxon>
        <taxon>Blennioidei</taxon>
        <taxon>Blenniidae</taxon>
        <taxon>Salariinae</taxon>
        <taxon>Salarias</taxon>
    </lineage>
</organism>
<dbReference type="InParanoid" id="A0A672IPE0"/>
<dbReference type="RefSeq" id="XP_029944649.1">
    <property type="nucleotide sequence ID" value="XM_030088789.1"/>
</dbReference>
<evidence type="ECO:0000256" key="4">
    <source>
        <dbReference type="SAM" id="MobiDB-lite"/>
    </source>
</evidence>
<feature type="region of interest" description="Disordered" evidence="4">
    <location>
        <begin position="258"/>
        <end position="356"/>
    </location>
</feature>
<feature type="compositionally biased region" description="Polar residues" evidence="4">
    <location>
        <begin position="262"/>
        <end position="285"/>
    </location>
</feature>
<keyword evidence="2" id="KW-0804">Transcription</keyword>
<dbReference type="PROSITE" id="PS50864">
    <property type="entry name" value="SAND"/>
    <property type="match status" value="1"/>
</dbReference>
<keyword evidence="7" id="KW-1185">Reference proteome</keyword>
<dbReference type="SMART" id="SM00258">
    <property type="entry name" value="SAND"/>
    <property type="match status" value="1"/>
</dbReference>
<evidence type="ECO:0000256" key="2">
    <source>
        <dbReference type="ARBA" id="ARBA00023163"/>
    </source>
</evidence>
<keyword evidence="1" id="KW-0805">Transcription regulation</keyword>
<evidence type="ECO:0000259" key="5">
    <source>
        <dbReference type="PROSITE" id="PS50864"/>
    </source>
</evidence>
<dbReference type="SUPFAM" id="SSF63763">
    <property type="entry name" value="SAND domain-like"/>
    <property type="match status" value="1"/>
</dbReference>
<evidence type="ECO:0000313" key="7">
    <source>
        <dbReference type="Proteomes" id="UP000472267"/>
    </source>
</evidence>
<dbReference type="RefSeq" id="XP_029944648.1">
    <property type="nucleotide sequence ID" value="XM_030088788.1"/>
</dbReference>
<dbReference type="Pfam" id="PF01342">
    <property type="entry name" value="SAND"/>
    <property type="match status" value="1"/>
</dbReference>
<reference evidence="6" key="1">
    <citation type="submission" date="2019-06" db="EMBL/GenBank/DDBJ databases">
        <authorList>
            <consortium name="Wellcome Sanger Institute Data Sharing"/>
        </authorList>
    </citation>
    <scope>NUCLEOTIDE SEQUENCE [LARGE SCALE GENOMIC DNA]</scope>
</reference>
<dbReference type="Proteomes" id="UP000472267">
    <property type="component" value="Chromosome 4"/>
</dbReference>
<dbReference type="AlphaFoldDB" id="A0A672IPE0"/>
<feature type="region of interest" description="Disordered" evidence="4">
    <location>
        <begin position="126"/>
        <end position="217"/>
    </location>
</feature>